<reference evidence="2" key="1">
    <citation type="submission" date="2014-11" db="EMBL/GenBank/DDBJ databases">
        <authorList>
            <person name="Otto D Thomas"/>
            <person name="Naeem Raeece"/>
        </authorList>
    </citation>
    <scope>NUCLEOTIDE SEQUENCE</scope>
</reference>
<sequence>MHVAVVGTQDFHIDAAQALGEDLRSSSGMLPPAVVLSGARGVAARLNGGFVLVRASHAARRGSSRAEGLGETLLVYRKGEEGGRDGSTANPEEGVFLWRSEGTQIWHLSVSSSHPCADDPHLAVFKVTGGQAGTKGGEEGPGMPFGGEGVGTWWVWTGERFEEDPQTMTKTSKKISATLLPSFQAPQTQKEKSRPNGDLDGTNRGCLVAVAAVSSSALAEGEADSEHVHKSSGEAPLTDTRLPSLFGLLSSHKLKRTRTGLVHGQPYPVVEVFEESEKGQQPSLGLILRDPFSAPPSSFSPLNCEDSAVGDSAKSGGTFSVRSGDLCLLFDRVFACAPGEPRREGCQTNGLETEEGLRGERREHSSISSEPGRYGRRESVEAEVQRAAPFSVHVQSPAEDVGQRADGLGSSGGERGVDPIMRMPVSAVSTAVGGGPPSAVEAHSDHSVLGFVASRLPTSEAALQTAAGVPGEEAMKRAERLAEEAAEMCAQGVEVHFALSEKNSGHSVGSRSHSINMSEGGVTSRGLKSRTNLTVSSSVNGEELSRSFEKVLKAQDQRHGQKLGNLLEGERGRERARSRLLDQSLLQPSFEQVLEARRRLYQ</sequence>
<evidence type="ECO:0000313" key="2">
    <source>
        <dbReference type="EMBL" id="CEM41551.1"/>
    </source>
</evidence>
<feature type="region of interest" description="Disordered" evidence="1">
    <location>
        <begin position="177"/>
        <end position="202"/>
    </location>
</feature>
<feature type="compositionally biased region" description="Polar residues" evidence="1">
    <location>
        <begin position="529"/>
        <end position="540"/>
    </location>
</feature>
<feature type="region of interest" description="Disordered" evidence="1">
    <location>
        <begin position="341"/>
        <end position="382"/>
    </location>
</feature>
<evidence type="ECO:0000256" key="1">
    <source>
        <dbReference type="SAM" id="MobiDB-lite"/>
    </source>
</evidence>
<feature type="compositionally biased region" description="Basic and acidic residues" evidence="1">
    <location>
        <begin position="373"/>
        <end position="382"/>
    </location>
</feature>
<name>A0A0G4HBY1_9ALVE</name>
<feature type="compositionally biased region" description="Polar residues" evidence="1">
    <location>
        <begin position="179"/>
        <end position="188"/>
    </location>
</feature>
<accession>A0A0G4HBY1</accession>
<dbReference type="EMBL" id="CDMZ01002257">
    <property type="protein sequence ID" value="CEM41551.1"/>
    <property type="molecule type" value="Genomic_DNA"/>
</dbReference>
<feature type="compositionally biased region" description="Polar residues" evidence="1">
    <location>
        <begin position="504"/>
        <end position="517"/>
    </location>
</feature>
<feature type="compositionally biased region" description="Basic and acidic residues" evidence="1">
    <location>
        <begin position="355"/>
        <end position="365"/>
    </location>
</feature>
<dbReference type="AlphaFoldDB" id="A0A0G4HBY1"/>
<organism evidence="2">
    <name type="scientific">Chromera velia CCMP2878</name>
    <dbReference type="NCBI Taxonomy" id="1169474"/>
    <lineage>
        <taxon>Eukaryota</taxon>
        <taxon>Sar</taxon>
        <taxon>Alveolata</taxon>
        <taxon>Colpodellida</taxon>
        <taxon>Chromeraceae</taxon>
        <taxon>Chromera</taxon>
    </lineage>
</organism>
<protein>
    <submittedName>
        <fullName evidence="2">Uncharacterized protein</fullName>
    </submittedName>
</protein>
<feature type="region of interest" description="Disordered" evidence="1">
    <location>
        <begin position="397"/>
        <end position="419"/>
    </location>
</feature>
<feature type="region of interest" description="Disordered" evidence="1">
    <location>
        <begin position="504"/>
        <end position="540"/>
    </location>
</feature>
<dbReference type="VEuPathDB" id="CryptoDB:Cvel_6275"/>
<proteinExistence type="predicted"/>
<gene>
    <name evidence="2" type="ORF">Cvel_6275</name>
</gene>